<evidence type="ECO:0000259" key="7">
    <source>
        <dbReference type="PROSITE" id="PS50922"/>
    </source>
</evidence>
<evidence type="ECO:0000313" key="9">
    <source>
        <dbReference type="Proteomes" id="UP000194236"/>
    </source>
</evidence>
<evidence type="ECO:0000256" key="3">
    <source>
        <dbReference type="ARBA" id="ARBA00022989"/>
    </source>
</evidence>
<dbReference type="GO" id="GO:0016020">
    <property type="term" value="C:membrane"/>
    <property type="evidence" value="ECO:0007669"/>
    <property type="project" value="UniProtKB-SubCell"/>
</dbReference>
<sequence>MLSMKKLGKYPDRIEIIIHHIITMITLMIVIIPDYSEIKFNPFQQFLPHCLFGLIIELSNIFIHIRSIGKISQFWSQYPDILHRFNSICAIVSIIIFRFYPLSKIWIDIYGNYYLKSNYIVTNWIFITITLLMLSFMFISIVILWRIIQEDFLTSSSNDCQSSTIPEREKSDTHQLANNDLKQIKKRQ</sequence>
<comment type="caution">
    <text evidence="8">The sequence shown here is derived from an EMBL/GenBank/DDBJ whole genome shotgun (WGS) entry which is preliminary data.</text>
</comment>
<dbReference type="Proteomes" id="UP000194236">
    <property type="component" value="Unassembled WGS sequence"/>
</dbReference>
<proteinExistence type="predicted"/>
<evidence type="ECO:0000256" key="1">
    <source>
        <dbReference type="ARBA" id="ARBA00004141"/>
    </source>
</evidence>
<keyword evidence="2 5" id="KW-0812">Transmembrane</keyword>
<evidence type="ECO:0000256" key="2">
    <source>
        <dbReference type="ARBA" id="ARBA00022692"/>
    </source>
</evidence>
<dbReference type="EMBL" id="MUJZ01044296">
    <property type="protein sequence ID" value="OTF74980.1"/>
    <property type="molecule type" value="Genomic_DNA"/>
</dbReference>
<accession>A0A1Y3B2D6</accession>
<organism evidence="8 9">
    <name type="scientific">Euroglyphus maynei</name>
    <name type="common">Mayne's house dust mite</name>
    <dbReference type="NCBI Taxonomy" id="6958"/>
    <lineage>
        <taxon>Eukaryota</taxon>
        <taxon>Metazoa</taxon>
        <taxon>Ecdysozoa</taxon>
        <taxon>Arthropoda</taxon>
        <taxon>Chelicerata</taxon>
        <taxon>Arachnida</taxon>
        <taxon>Acari</taxon>
        <taxon>Acariformes</taxon>
        <taxon>Sarcoptiformes</taxon>
        <taxon>Astigmata</taxon>
        <taxon>Psoroptidia</taxon>
        <taxon>Analgoidea</taxon>
        <taxon>Pyroglyphidae</taxon>
        <taxon>Pyroglyphinae</taxon>
        <taxon>Euroglyphus</taxon>
    </lineage>
</organism>
<protein>
    <recommendedName>
        <fullName evidence="7">TLC domain-containing protein</fullName>
    </recommendedName>
</protein>
<keyword evidence="9" id="KW-1185">Reference proteome</keyword>
<keyword evidence="3 6" id="KW-1133">Transmembrane helix</keyword>
<reference evidence="8 9" key="1">
    <citation type="submission" date="2017-03" db="EMBL/GenBank/DDBJ databases">
        <title>Genome Survey of Euroglyphus maynei.</title>
        <authorList>
            <person name="Arlian L.G."/>
            <person name="Morgan M.S."/>
            <person name="Rider S.D."/>
        </authorList>
    </citation>
    <scope>NUCLEOTIDE SEQUENCE [LARGE SCALE GENOMIC DNA]</scope>
    <source>
        <strain evidence="8">Arlian Lab</strain>
        <tissue evidence="8">Whole body</tissue>
    </source>
</reference>
<feature type="transmembrane region" description="Helical" evidence="6">
    <location>
        <begin position="120"/>
        <end position="145"/>
    </location>
</feature>
<evidence type="ECO:0000313" key="8">
    <source>
        <dbReference type="EMBL" id="OTF74980.1"/>
    </source>
</evidence>
<evidence type="ECO:0000256" key="4">
    <source>
        <dbReference type="ARBA" id="ARBA00023136"/>
    </source>
</evidence>
<dbReference type="AlphaFoldDB" id="A0A1Y3B2D6"/>
<comment type="subcellular location">
    <subcellularLocation>
        <location evidence="1">Membrane</location>
        <topology evidence="1">Multi-pass membrane protein</topology>
    </subcellularLocation>
</comment>
<name>A0A1Y3B2D6_EURMA</name>
<feature type="domain" description="TLC" evidence="7">
    <location>
        <begin position="1"/>
        <end position="158"/>
    </location>
</feature>
<dbReference type="InterPro" id="IPR006634">
    <property type="entry name" value="TLC-dom"/>
</dbReference>
<feature type="transmembrane region" description="Helical" evidence="6">
    <location>
        <begin position="16"/>
        <end position="34"/>
    </location>
</feature>
<gene>
    <name evidence="8" type="ORF">BLA29_003888</name>
</gene>
<evidence type="ECO:0000256" key="6">
    <source>
        <dbReference type="SAM" id="Phobius"/>
    </source>
</evidence>
<feature type="transmembrane region" description="Helical" evidence="6">
    <location>
        <begin position="46"/>
        <end position="69"/>
    </location>
</feature>
<evidence type="ECO:0000256" key="5">
    <source>
        <dbReference type="PROSITE-ProRule" id="PRU00205"/>
    </source>
</evidence>
<feature type="transmembrane region" description="Helical" evidence="6">
    <location>
        <begin position="81"/>
        <end position="100"/>
    </location>
</feature>
<dbReference type="PROSITE" id="PS50922">
    <property type="entry name" value="TLC"/>
    <property type="match status" value="1"/>
</dbReference>
<dbReference type="OrthoDB" id="10266980at2759"/>
<keyword evidence="4 5" id="KW-0472">Membrane</keyword>